<dbReference type="InterPro" id="IPR027417">
    <property type="entry name" value="P-loop_NTPase"/>
</dbReference>
<dbReference type="EMBL" id="JACHIP010000002">
    <property type="protein sequence ID" value="MBB5056553.1"/>
    <property type="molecule type" value="Genomic_DNA"/>
</dbReference>
<evidence type="ECO:0000313" key="4">
    <source>
        <dbReference type="Proteomes" id="UP000540989"/>
    </source>
</evidence>
<dbReference type="SUPFAM" id="SSF52540">
    <property type="entry name" value="P-loop containing nucleoside triphosphate hydrolases"/>
    <property type="match status" value="1"/>
</dbReference>
<protein>
    <submittedName>
        <fullName evidence="3">Capsular polysaccharide biosynthesis protein</fullName>
    </submittedName>
</protein>
<feature type="transmembrane region" description="Helical" evidence="2">
    <location>
        <begin position="430"/>
        <end position="451"/>
    </location>
</feature>
<dbReference type="Gene3D" id="3.40.50.300">
    <property type="entry name" value="P-loop containing nucleotide triphosphate hydrolases"/>
    <property type="match status" value="1"/>
</dbReference>
<feature type="region of interest" description="Disordered" evidence="1">
    <location>
        <begin position="242"/>
        <end position="262"/>
    </location>
</feature>
<gene>
    <name evidence="3" type="ORF">HDF16_001238</name>
</gene>
<comment type="caution">
    <text evidence="3">The sequence shown here is derived from an EMBL/GenBank/DDBJ whole genome shotgun (WGS) entry which is preliminary data.</text>
</comment>
<keyword evidence="2" id="KW-0472">Membrane</keyword>
<keyword evidence="2" id="KW-1133">Transmembrane helix</keyword>
<accession>A0A7W8E258</accession>
<keyword evidence="2" id="KW-0812">Transmembrane</keyword>
<dbReference type="PANTHER" id="PTHR32309:SF31">
    <property type="entry name" value="CAPSULAR EXOPOLYSACCHARIDE FAMILY"/>
    <property type="match status" value="1"/>
</dbReference>
<evidence type="ECO:0000256" key="1">
    <source>
        <dbReference type="SAM" id="MobiDB-lite"/>
    </source>
</evidence>
<evidence type="ECO:0000256" key="2">
    <source>
        <dbReference type="SAM" id="Phobius"/>
    </source>
</evidence>
<reference evidence="3 4" key="1">
    <citation type="submission" date="2020-08" db="EMBL/GenBank/DDBJ databases">
        <title>Genomic Encyclopedia of Type Strains, Phase IV (KMG-V): Genome sequencing to study the core and pangenomes of soil and plant-associated prokaryotes.</title>
        <authorList>
            <person name="Whitman W."/>
        </authorList>
    </citation>
    <scope>NUCLEOTIDE SEQUENCE [LARGE SCALE GENOMIC DNA]</scope>
    <source>
        <strain evidence="3 4">M8UP14</strain>
    </source>
</reference>
<dbReference type="InterPro" id="IPR050445">
    <property type="entry name" value="Bact_polysacc_biosynth/exp"/>
</dbReference>
<feature type="region of interest" description="Disordered" evidence="1">
    <location>
        <begin position="1"/>
        <end position="22"/>
    </location>
</feature>
<name>A0A7W8E258_9BACT</name>
<dbReference type="PANTHER" id="PTHR32309">
    <property type="entry name" value="TYROSINE-PROTEIN KINASE"/>
    <property type="match status" value="1"/>
</dbReference>
<dbReference type="Proteomes" id="UP000540989">
    <property type="component" value="Unassembled WGS sequence"/>
</dbReference>
<dbReference type="RefSeq" id="WP_184214559.1">
    <property type="nucleotide sequence ID" value="NZ_JACHIP010000002.1"/>
</dbReference>
<evidence type="ECO:0000313" key="3">
    <source>
        <dbReference type="EMBL" id="MBB5056553.1"/>
    </source>
</evidence>
<keyword evidence="4" id="KW-1185">Reference proteome</keyword>
<sequence length="690" mass="74841">MPSTSELSPIASPPGVASSTGEPVRVGIQPLDLIRRHAKLAVGVALSVGLLGALVLHNRMRPSYESTAVVYVSPIFPTALGDSHDHDRQYDSFLEQQVTSATRYETLQKAIRKFPQAWPQIFPGEPEQNQILRLQKALKVEQVGHSYEVAITLESDRPATVADFVNEITSQYLADARDQEVFGHDQKLATLKQDKADIERQLAAAMQKQNQLLQDVGMAHYEATGGANPFDDRLGKLREEYSDAREKATEADAELRSLGTGSTPSPALLQAAQEEVNLDGSVGAIKSGLTAKKAANLSLMTGLKPTNPAYLQMQNDNSEIDQRLEQINREAIRKASAHIQQRALSAKSRATSLENDLSADIAKTTSEASTARPRLQQSQLVSSEVDRLLAMEGVVETRLQNVSLEGDSPGSVRLFSAALPPNGAVKRKTAIAYGALLIACLLSGFAAAFIADAVDPHIYTSRDIRKVVGFPPIGLLLSDSEFSPDIQREYFLRLAGGLDQAHRRTGARTFVFPSVGRSNSSTIVERLGAELSSNGLRVLVVNILHPGQAKPTTKTAGVETGQPNPRLLTVTDGSAQLSTEVDKEPYRVISLPASEVAELLRRSRSYYNTILVAADPLFTSAYTEHFARTADGTVLIVDSGETRKDELVRAARLLERLKIAGIAIVLNGVTEKRAEEDVAKTIADYRRSAA</sequence>
<organism evidence="3 4">
    <name type="scientific">Granulicella aggregans</name>
    <dbReference type="NCBI Taxonomy" id="474949"/>
    <lineage>
        <taxon>Bacteria</taxon>
        <taxon>Pseudomonadati</taxon>
        <taxon>Acidobacteriota</taxon>
        <taxon>Terriglobia</taxon>
        <taxon>Terriglobales</taxon>
        <taxon>Acidobacteriaceae</taxon>
        <taxon>Granulicella</taxon>
    </lineage>
</organism>
<dbReference type="AlphaFoldDB" id="A0A7W8E258"/>
<proteinExistence type="predicted"/>
<feature type="compositionally biased region" description="Basic and acidic residues" evidence="1">
    <location>
        <begin position="242"/>
        <end position="255"/>
    </location>
</feature>